<feature type="compositionally biased region" description="Low complexity" evidence="1">
    <location>
        <begin position="763"/>
        <end position="786"/>
    </location>
</feature>
<dbReference type="PROSITE" id="PS51465">
    <property type="entry name" value="KAZAL_2"/>
    <property type="match status" value="1"/>
</dbReference>
<organism evidence="3 4">
    <name type="scientific">Meganyctiphanes norvegica</name>
    <name type="common">Northern krill</name>
    <name type="synonym">Thysanopoda norvegica</name>
    <dbReference type="NCBI Taxonomy" id="48144"/>
    <lineage>
        <taxon>Eukaryota</taxon>
        <taxon>Metazoa</taxon>
        <taxon>Ecdysozoa</taxon>
        <taxon>Arthropoda</taxon>
        <taxon>Crustacea</taxon>
        <taxon>Multicrustacea</taxon>
        <taxon>Malacostraca</taxon>
        <taxon>Eumalacostraca</taxon>
        <taxon>Eucarida</taxon>
        <taxon>Euphausiacea</taxon>
        <taxon>Euphausiidae</taxon>
        <taxon>Meganyctiphanes</taxon>
    </lineage>
</organism>
<sequence length="825" mass="94017">VMMVILAVLAGTNAQSGATVTRARLLFTNQMPAVVEDFVNVGNQWAPFFGQRLRAELVENFQMTEEQHQQILARQGQIKQIQQPQFQRQQEQQPQLQQLQQQPKQAELVENFQMTEEQHQQLQQLQQQPQQQQQQQQPQLQHQQPQPQPQLQQQPQQELQPHQFLLKEIVQNKNNLHSLTEQKNALSQSDRIQQTLERSLVQSSANEIQEQQKDQQNSNTNQQIQQPTPSILSNDSRPKQANQNLNVQDTTQSSPQKGQNNGFQLPHTSQKLMEEVQKLLFPQQNQVVNQEETQGDLYANYDVIQEPQPEPQGQFIQAPFQNEQSFSGVPLQQIITQQINNPNEVRLESHFQQQNNFETDPVLRHLSSEIQLLDREILQLSQQIPQQNVFGQISGQTVPFEQEQSLDQFQNQNSQSHQKSSQLFDQQFPQIPLSPVSQVNSQLFVSNSDNTFSSRTQQSQQQQFNQVVGLNGFNPQHLPQVNTVGFTSDVNPQLQQLNINQNQFDPEFNQQFVDISKQVPQETPVNNIHRVDGQLQREQFDHESLQQVSHQNQQPLQQFSSQQPQQQLLSQQNQQQFLSQQLQQQLLSQQNQQQFISQQPQQNLISQQPQQNLISPQPQQQFLSQQPQQQLLSQQPQQNLISPQPQQQFLSQQPQQQLLSQQPQQQLLSQQPQQQLLQLQPAEDKKQFQQQIQQQQSGQRKPNSKCSRPCQKILNIVCGSDGISYTNPCELGNSKCSDKTLVQLHEGVCESSSSVAERRRGKSLLSSTSGGKSSSPTSRGKSLSSTPAKGNAITQGSESTASNEIPPGILALFAVAGPPSEQGTL</sequence>
<dbReference type="EMBL" id="CAXKWB010016782">
    <property type="protein sequence ID" value="CAL4117102.1"/>
    <property type="molecule type" value="Genomic_DNA"/>
</dbReference>
<feature type="region of interest" description="Disordered" evidence="1">
    <location>
        <begin position="200"/>
        <end position="241"/>
    </location>
</feature>
<feature type="region of interest" description="Disordered" evidence="1">
    <location>
        <begin position="606"/>
        <end position="628"/>
    </location>
</feature>
<evidence type="ECO:0000313" key="4">
    <source>
        <dbReference type="Proteomes" id="UP001497623"/>
    </source>
</evidence>
<feature type="region of interest" description="Disordered" evidence="1">
    <location>
        <begin position="119"/>
        <end position="158"/>
    </location>
</feature>
<dbReference type="AlphaFoldDB" id="A0AAV2R8T7"/>
<feature type="region of interest" description="Disordered" evidence="1">
    <location>
        <begin position="545"/>
        <end position="565"/>
    </location>
</feature>
<feature type="compositionally biased region" description="Low complexity" evidence="1">
    <location>
        <begin position="215"/>
        <end position="231"/>
    </location>
</feature>
<feature type="compositionally biased region" description="Polar residues" evidence="1">
    <location>
        <begin position="792"/>
        <end position="803"/>
    </location>
</feature>
<feature type="compositionally biased region" description="Low complexity" evidence="1">
    <location>
        <begin position="688"/>
        <end position="699"/>
    </location>
</feature>
<dbReference type="CDD" id="cd00104">
    <property type="entry name" value="KAZAL_FS"/>
    <property type="match status" value="1"/>
</dbReference>
<dbReference type="Gene3D" id="3.30.60.30">
    <property type="match status" value="1"/>
</dbReference>
<feature type="compositionally biased region" description="Low complexity" evidence="1">
    <location>
        <begin position="551"/>
        <end position="565"/>
    </location>
</feature>
<dbReference type="Proteomes" id="UP001497623">
    <property type="component" value="Unassembled WGS sequence"/>
</dbReference>
<dbReference type="SUPFAM" id="SSF100895">
    <property type="entry name" value="Kazal-type serine protease inhibitors"/>
    <property type="match status" value="1"/>
</dbReference>
<proteinExistence type="predicted"/>
<dbReference type="InterPro" id="IPR036058">
    <property type="entry name" value="Kazal_dom_sf"/>
</dbReference>
<name>A0AAV2R8T7_MEGNR</name>
<reference evidence="3 4" key="1">
    <citation type="submission" date="2024-05" db="EMBL/GenBank/DDBJ databases">
        <authorList>
            <person name="Wallberg A."/>
        </authorList>
    </citation>
    <scope>NUCLEOTIDE SEQUENCE [LARGE SCALE GENOMIC DNA]</scope>
</reference>
<dbReference type="Pfam" id="PF07648">
    <property type="entry name" value="Kazal_2"/>
    <property type="match status" value="1"/>
</dbReference>
<feature type="compositionally biased region" description="Low complexity" evidence="1">
    <location>
        <begin position="120"/>
        <end position="158"/>
    </location>
</feature>
<dbReference type="SMART" id="SM00280">
    <property type="entry name" value="KAZAL"/>
    <property type="match status" value="1"/>
</dbReference>
<comment type="caution">
    <text evidence="3">The sequence shown here is derived from an EMBL/GenBank/DDBJ whole genome shotgun (WGS) entry which is preliminary data.</text>
</comment>
<feature type="region of interest" description="Disordered" evidence="1">
    <location>
        <begin position="752"/>
        <end position="804"/>
    </location>
</feature>
<feature type="non-terminal residue" evidence="3">
    <location>
        <position position="1"/>
    </location>
</feature>
<protein>
    <recommendedName>
        <fullName evidence="2">Kazal-like domain-containing protein</fullName>
    </recommendedName>
</protein>
<evidence type="ECO:0000259" key="2">
    <source>
        <dbReference type="PROSITE" id="PS51465"/>
    </source>
</evidence>
<feature type="compositionally biased region" description="Polar residues" evidence="1">
    <location>
        <begin position="232"/>
        <end position="241"/>
    </location>
</feature>
<feature type="compositionally biased region" description="Polar residues" evidence="1">
    <location>
        <begin position="200"/>
        <end position="209"/>
    </location>
</feature>
<keyword evidence="4" id="KW-1185">Reference proteome</keyword>
<evidence type="ECO:0000256" key="1">
    <source>
        <dbReference type="SAM" id="MobiDB-lite"/>
    </source>
</evidence>
<evidence type="ECO:0000313" key="3">
    <source>
        <dbReference type="EMBL" id="CAL4117102.1"/>
    </source>
</evidence>
<accession>A0AAV2R8T7</accession>
<gene>
    <name evidence="3" type="ORF">MNOR_LOCUS21116</name>
</gene>
<feature type="region of interest" description="Disordered" evidence="1">
    <location>
        <begin position="687"/>
        <end position="707"/>
    </location>
</feature>
<dbReference type="InterPro" id="IPR002350">
    <property type="entry name" value="Kazal_dom"/>
</dbReference>
<feature type="domain" description="Kazal-like" evidence="2">
    <location>
        <begin position="700"/>
        <end position="751"/>
    </location>
</feature>